<evidence type="ECO:0000313" key="1">
    <source>
        <dbReference type="EMBL" id="KAK3296353.1"/>
    </source>
</evidence>
<sequence>MGRAHFRLMIPASLGLSLRSYYASSRQQVKDGVGAIDLPSKRDHHSEKDGYILCSSQRWGAAGGFKRGTGVETQCMFAVSGCVSWQRLD</sequence>
<evidence type="ECO:0000313" key="2">
    <source>
        <dbReference type="Proteomes" id="UP001278766"/>
    </source>
</evidence>
<protein>
    <submittedName>
        <fullName evidence="1">Uncharacterized protein</fullName>
    </submittedName>
</protein>
<dbReference type="AlphaFoldDB" id="A0AAE0HGX8"/>
<dbReference type="GeneID" id="87840870"/>
<gene>
    <name evidence="1" type="ORF">B0H64DRAFT_398042</name>
</gene>
<proteinExistence type="predicted"/>
<accession>A0AAE0HGX8</accession>
<organism evidence="1 2">
    <name type="scientific">Chaetomium fimeti</name>
    <dbReference type="NCBI Taxonomy" id="1854472"/>
    <lineage>
        <taxon>Eukaryota</taxon>
        <taxon>Fungi</taxon>
        <taxon>Dikarya</taxon>
        <taxon>Ascomycota</taxon>
        <taxon>Pezizomycotina</taxon>
        <taxon>Sordariomycetes</taxon>
        <taxon>Sordariomycetidae</taxon>
        <taxon>Sordariales</taxon>
        <taxon>Chaetomiaceae</taxon>
        <taxon>Chaetomium</taxon>
    </lineage>
</organism>
<dbReference type="RefSeq" id="XP_062659867.1">
    <property type="nucleotide sequence ID" value="XM_062803922.1"/>
</dbReference>
<comment type="caution">
    <text evidence="1">The sequence shown here is derived from an EMBL/GenBank/DDBJ whole genome shotgun (WGS) entry which is preliminary data.</text>
</comment>
<keyword evidence="2" id="KW-1185">Reference proteome</keyword>
<name>A0AAE0HGX8_9PEZI</name>
<dbReference type="EMBL" id="JAUEPN010000004">
    <property type="protein sequence ID" value="KAK3296353.1"/>
    <property type="molecule type" value="Genomic_DNA"/>
</dbReference>
<dbReference type="Proteomes" id="UP001278766">
    <property type="component" value="Unassembled WGS sequence"/>
</dbReference>
<reference evidence="1" key="1">
    <citation type="journal article" date="2023" name="Mol. Phylogenet. Evol.">
        <title>Genome-scale phylogeny and comparative genomics of the fungal order Sordariales.</title>
        <authorList>
            <person name="Hensen N."/>
            <person name="Bonometti L."/>
            <person name="Westerberg I."/>
            <person name="Brannstrom I.O."/>
            <person name="Guillou S."/>
            <person name="Cros-Aarteil S."/>
            <person name="Calhoun S."/>
            <person name="Haridas S."/>
            <person name="Kuo A."/>
            <person name="Mondo S."/>
            <person name="Pangilinan J."/>
            <person name="Riley R."/>
            <person name="LaButti K."/>
            <person name="Andreopoulos B."/>
            <person name="Lipzen A."/>
            <person name="Chen C."/>
            <person name="Yan M."/>
            <person name="Daum C."/>
            <person name="Ng V."/>
            <person name="Clum A."/>
            <person name="Steindorff A."/>
            <person name="Ohm R.A."/>
            <person name="Martin F."/>
            <person name="Silar P."/>
            <person name="Natvig D.O."/>
            <person name="Lalanne C."/>
            <person name="Gautier V."/>
            <person name="Ament-Velasquez S.L."/>
            <person name="Kruys A."/>
            <person name="Hutchinson M.I."/>
            <person name="Powell A.J."/>
            <person name="Barry K."/>
            <person name="Miller A.N."/>
            <person name="Grigoriev I.V."/>
            <person name="Debuchy R."/>
            <person name="Gladieux P."/>
            <person name="Hiltunen Thoren M."/>
            <person name="Johannesson H."/>
        </authorList>
    </citation>
    <scope>NUCLEOTIDE SEQUENCE</scope>
    <source>
        <strain evidence="1">CBS 168.71</strain>
    </source>
</reference>
<reference evidence="1" key="2">
    <citation type="submission" date="2023-06" db="EMBL/GenBank/DDBJ databases">
        <authorList>
            <consortium name="Lawrence Berkeley National Laboratory"/>
            <person name="Haridas S."/>
            <person name="Hensen N."/>
            <person name="Bonometti L."/>
            <person name="Westerberg I."/>
            <person name="Brannstrom I.O."/>
            <person name="Guillou S."/>
            <person name="Cros-Aarteil S."/>
            <person name="Calhoun S."/>
            <person name="Kuo A."/>
            <person name="Mondo S."/>
            <person name="Pangilinan J."/>
            <person name="Riley R."/>
            <person name="Labutti K."/>
            <person name="Andreopoulos B."/>
            <person name="Lipzen A."/>
            <person name="Chen C."/>
            <person name="Yanf M."/>
            <person name="Daum C."/>
            <person name="Ng V."/>
            <person name="Clum A."/>
            <person name="Steindorff A."/>
            <person name="Ohm R."/>
            <person name="Martin F."/>
            <person name="Silar P."/>
            <person name="Natvig D."/>
            <person name="Lalanne C."/>
            <person name="Gautier V."/>
            <person name="Ament-Velasquez S.L."/>
            <person name="Kruys A."/>
            <person name="Hutchinson M.I."/>
            <person name="Powell A.J."/>
            <person name="Barry K."/>
            <person name="Miller A.N."/>
            <person name="Grigoriev I.V."/>
            <person name="Debuchy R."/>
            <person name="Gladieux P."/>
            <person name="Thoren M.H."/>
            <person name="Johannesson H."/>
        </authorList>
    </citation>
    <scope>NUCLEOTIDE SEQUENCE</scope>
    <source>
        <strain evidence="1">CBS 168.71</strain>
    </source>
</reference>